<protein>
    <recommendedName>
        <fullName evidence="3">AlpA family phage regulatory protein</fullName>
    </recommendedName>
</protein>
<evidence type="ECO:0000313" key="2">
    <source>
        <dbReference type="Proteomes" id="UP000249082"/>
    </source>
</evidence>
<reference evidence="1 2" key="1">
    <citation type="submission" date="2017-08" db="EMBL/GenBank/DDBJ databases">
        <title>Infants hospitalized years apart are colonized by the same room-sourced microbial strains.</title>
        <authorList>
            <person name="Brooks B."/>
            <person name="Olm M.R."/>
            <person name="Firek B.A."/>
            <person name="Baker R."/>
            <person name="Thomas B.C."/>
            <person name="Morowitz M.J."/>
            <person name="Banfield J.F."/>
        </authorList>
    </citation>
    <scope>NUCLEOTIDE SEQUENCE [LARGE SCALE GENOMIC DNA]</scope>
    <source>
        <strain evidence="1">S2_005_002_R2_33</strain>
    </source>
</reference>
<evidence type="ECO:0008006" key="3">
    <source>
        <dbReference type="Google" id="ProtNLM"/>
    </source>
</evidence>
<evidence type="ECO:0000313" key="1">
    <source>
        <dbReference type="EMBL" id="PZQ54166.1"/>
    </source>
</evidence>
<organism evidence="1 2">
    <name type="scientific">Novosphingobium pentaromativorans</name>
    <dbReference type="NCBI Taxonomy" id="205844"/>
    <lineage>
        <taxon>Bacteria</taxon>
        <taxon>Pseudomonadati</taxon>
        <taxon>Pseudomonadota</taxon>
        <taxon>Alphaproteobacteria</taxon>
        <taxon>Sphingomonadales</taxon>
        <taxon>Sphingomonadaceae</taxon>
        <taxon>Novosphingobium</taxon>
    </lineage>
</organism>
<proteinExistence type="predicted"/>
<dbReference type="InterPro" id="IPR009061">
    <property type="entry name" value="DNA-bd_dom_put_sf"/>
</dbReference>
<dbReference type="Pfam" id="PF05930">
    <property type="entry name" value="Phage_AlpA"/>
    <property type="match status" value="1"/>
</dbReference>
<dbReference type="InterPro" id="IPR010260">
    <property type="entry name" value="AlpA"/>
</dbReference>
<dbReference type="Gene3D" id="1.10.238.160">
    <property type="match status" value="1"/>
</dbReference>
<dbReference type="EMBL" id="QFPX01000010">
    <property type="protein sequence ID" value="PZQ54166.1"/>
    <property type="molecule type" value="Genomic_DNA"/>
</dbReference>
<comment type="caution">
    <text evidence="1">The sequence shown here is derived from an EMBL/GenBank/DDBJ whole genome shotgun (WGS) entry which is preliminary data.</text>
</comment>
<dbReference type="SUPFAM" id="SSF46955">
    <property type="entry name" value="Putative DNA-binding domain"/>
    <property type="match status" value="1"/>
</dbReference>
<name>A0A2W5NL68_9SPHN</name>
<dbReference type="AlphaFoldDB" id="A0A2W5NL68"/>
<accession>A0A2W5NL68</accession>
<sequence length="117" mass="13456">MTRNDKDGAPPRDSLLRMDDVIAMTGLSRRMIYRLISQQRFPQQYKPGGWSSRWSEAEIIAWRESQRKDSRPPNLAAADIKVTANMYASTRARDGTSLDRYAICPRRGVRNGRDAKR</sequence>
<dbReference type="Proteomes" id="UP000249082">
    <property type="component" value="Unassembled WGS sequence"/>
</dbReference>
<gene>
    <name evidence="1" type="ORF">DI555_13975</name>
</gene>